<gene>
    <name evidence="2" type="ORF">GPECTOR_64g108</name>
</gene>
<keyword evidence="3" id="KW-1185">Reference proteome</keyword>
<protein>
    <submittedName>
        <fullName evidence="2">Uncharacterized protein</fullName>
    </submittedName>
</protein>
<dbReference type="EMBL" id="LSYV01000065">
    <property type="protein sequence ID" value="KXZ44614.1"/>
    <property type="molecule type" value="Genomic_DNA"/>
</dbReference>
<evidence type="ECO:0000313" key="2">
    <source>
        <dbReference type="EMBL" id="KXZ44614.1"/>
    </source>
</evidence>
<feature type="region of interest" description="Disordered" evidence="1">
    <location>
        <begin position="93"/>
        <end position="136"/>
    </location>
</feature>
<dbReference type="Proteomes" id="UP000075714">
    <property type="component" value="Unassembled WGS sequence"/>
</dbReference>
<evidence type="ECO:0000256" key="1">
    <source>
        <dbReference type="SAM" id="MobiDB-lite"/>
    </source>
</evidence>
<evidence type="ECO:0000313" key="3">
    <source>
        <dbReference type="Proteomes" id="UP000075714"/>
    </source>
</evidence>
<name>A0A150G460_GONPE</name>
<organism evidence="2 3">
    <name type="scientific">Gonium pectorale</name>
    <name type="common">Green alga</name>
    <dbReference type="NCBI Taxonomy" id="33097"/>
    <lineage>
        <taxon>Eukaryota</taxon>
        <taxon>Viridiplantae</taxon>
        <taxon>Chlorophyta</taxon>
        <taxon>core chlorophytes</taxon>
        <taxon>Chlorophyceae</taxon>
        <taxon>CS clade</taxon>
        <taxon>Chlamydomonadales</taxon>
        <taxon>Volvocaceae</taxon>
        <taxon>Gonium</taxon>
    </lineage>
</organism>
<reference evidence="3" key="1">
    <citation type="journal article" date="2016" name="Nat. Commun.">
        <title>The Gonium pectorale genome demonstrates co-option of cell cycle regulation during the evolution of multicellularity.</title>
        <authorList>
            <person name="Hanschen E.R."/>
            <person name="Marriage T.N."/>
            <person name="Ferris P.J."/>
            <person name="Hamaji T."/>
            <person name="Toyoda A."/>
            <person name="Fujiyama A."/>
            <person name="Neme R."/>
            <person name="Noguchi H."/>
            <person name="Minakuchi Y."/>
            <person name="Suzuki M."/>
            <person name="Kawai-Toyooka H."/>
            <person name="Smith D.R."/>
            <person name="Sparks H."/>
            <person name="Anderson J."/>
            <person name="Bakaric R."/>
            <person name="Luria V."/>
            <person name="Karger A."/>
            <person name="Kirschner M.W."/>
            <person name="Durand P.M."/>
            <person name="Michod R.E."/>
            <person name="Nozaki H."/>
            <person name="Olson B.J."/>
        </authorList>
    </citation>
    <scope>NUCLEOTIDE SEQUENCE [LARGE SCALE GENOMIC DNA]</scope>
    <source>
        <strain evidence="3">NIES-2863</strain>
    </source>
</reference>
<sequence>MDPSGGGGGAGEQGPAARWPPACDAWLREVACEATPSGVTLDSGLGTDAAVAGGRAVVYGGTSLLVIGGSGGGDGVAVAEYDSMLSTYGIGPARHGGCNDNGDADGDEDDVGRRRRGGGGRGMAASSGPPGSEHPSLLPDCSKLHAASALAPLRGPVRLLRCGQGFKAAATSVQVPPLEREAVRLLAGRAAELPAEQLPAAVAAWGEVVRLGLLDGSREHGGGAAQCLRSRLTA</sequence>
<proteinExistence type="predicted"/>
<accession>A0A150G460</accession>
<dbReference type="AlphaFoldDB" id="A0A150G460"/>
<comment type="caution">
    <text evidence="2">The sequence shown here is derived from an EMBL/GenBank/DDBJ whole genome shotgun (WGS) entry which is preliminary data.</text>
</comment>